<dbReference type="Gramene" id="AUR62035214-RA">
    <property type="protein sequence ID" value="AUR62035214-RA:cds"/>
    <property type="gene ID" value="AUR62035214"/>
</dbReference>
<reference evidence="3" key="2">
    <citation type="submission" date="2021-03" db="UniProtKB">
        <authorList>
            <consortium name="EnsemblPlants"/>
        </authorList>
    </citation>
    <scope>IDENTIFICATION</scope>
</reference>
<dbReference type="GO" id="GO:0046983">
    <property type="term" value="F:protein dimerization activity"/>
    <property type="evidence" value="ECO:0007669"/>
    <property type="project" value="InterPro"/>
</dbReference>
<sequence length="236" mass="26747">MMLLVPFLDQSILLRIFTFLMYVMKVRLLLKDEMENVDSFVRKMALRMWGKFEKYWSDFSPIMAIAAIMDPRFKFQFVSFSYAKVYGSNASFEVSSLKEKLFEMFDAYVSSSTRSNGGPSTTSNHNQGVNVATVDGFMEDFDDSSGVEFASTPKSELELYLEEPLIPCVNELDILDYWKSCQLRFPVLSLMARDLLCKPTSTVASESAFSIGGRVLDPVRSSLKPSVVEALICLRD</sequence>
<accession>A0A803MTZ2</accession>
<dbReference type="EnsemblPlants" id="AUR62035214-RA">
    <property type="protein sequence ID" value="AUR62035214-RA:cds"/>
    <property type="gene ID" value="AUR62035214"/>
</dbReference>
<dbReference type="SUPFAM" id="SSF53098">
    <property type="entry name" value="Ribonuclease H-like"/>
    <property type="match status" value="1"/>
</dbReference>
<dbReference type="Proteomes" id="UP000596660">
    <property type="component" value="Unplaced"/>
</dbReference>
<dbReference type="AlphaFoldDB" id="A0A803MTZ2"/>
<evidence type="ECO:0000259" key="2">
    <source>
        <dbReference type="Pfam" id="PF14372"/>
    </source>
</evidence>
<dbReference type="PANTHER" id="PTHR23272">
    <property type="entry name" value="BED FINGER-RELATED"/>
    <property type="match status" value="1"/>
</dbReference>
<protein>
    <recommendedName>
        <fullName evidence="5">Transposase</fullName>
    </recommendedName>
</protein>
<evidence type="ECO:0008006" key="5">
    <source>
        <dbReference type="Google" id="ProtNLM"/>
    </source>
</evidence>
<reference evidence="3" key="1">
    <citation type="journal article" date="2017" name="Nature">
        <title>The genome of Chenopodium quinoa.</title>
        <authorList>
            <person name="Jarvis D.E."/>
            <person name="Ho Y.S."/>
            <person name="Lightfoot D.J."/>
            <person name="Schmoeckel S.M."/>
            <person name="Li B."/>
            <person name="Borm T.J.A."/>
            <person name="Ohyanagi H."/>
            <person name="Mineta K."/>
            <person name="Michell C.T."/>
            <person name="Saber N."/>
            <person name="Kharbatia N.M."/>
            <person name="Rupper R.R."/>
            <person name="Sharp A.R."/>
            <person name="Dally N."/>
            <person name="Boughton B.A."/>
            <person name="Woo Y.H."/>
            <person name="Gao G."/>
            <person name="Schijlen E.G.W.M."/>
            <person name="Guo X."/>
            <person name="Momin A.A."/>
            <person name="Negrao S."/>
            <person name="Al-Babili S."/>
            <person name="Gehring C."/>
            <person name="Roessner U."/>
            <person name="Jung C."/>
            <person name="Murphy K."/>
            <person name="Arold S.T."/>
            <person name="Gojobori T."/>
            <person name="van der Linden C.G."/>
            <person name="van Loo E.N."/>
            <person name="Jellen E.N."/>
            <person name="Maughan P.J."/>
            <person name="Tester M."/>
        </authorList>
    </citation>
    <scope>NUCLEOTIDE SEQUENCE [LARGE SCALE GENOMIC DNA]</scope>
    <source>
        <strain evidence="3">cv. PI 614886</strain>
    </source>
</reference>
<dbReference type="InterPro" id="IPR025525">
    <property type="entry name" value="hAT-like_transposase_RNase-H"/>
</dbReference>
<feature type="domain" description="hAT-like transposase RNase-H fold" evidence="2">
    <location>
        <begin position="18"/>
        <end position="108"/>
    </location>
</feature>
<evidence type="ECO:0000313" key="3">
    <source>
        <dbReference type="EnsemblPlants" id="AUR62035214-RA:cds"/>
    </source>
</evidence>
<name>A0A803MTZ2_CHEQI</name>
<feature type="domain" description="HAT C-terminal dimerisation" evidence="1">
    <location>
        <begin position="156"/>
        <end position="236"/>
    </location>
</feature>
<dbReference type="Pfam" id="PF05699">
    <property type="entry name" value="Dimer_Tnp_hAT"/>
    <property type="match status" value="1"/>
</dbReference>
<dbReference type="InterPro" id="IPR008906">
    <property type="entry name" value="HATC_C_dom"/>
</dbReference>
<evidence type="ECO:0000313" key="4">
    <source>
        <dbReference type="Proteomes" id="UP000596660"/>
    </source>
</evidence>
<keyword evidence="4" id="KW-1185">Reference proteome</keyword>
<evidence type="ECO:0000259" key="1">
    <source>
        <dbReference type="Pfam" id="PF05699"/>
    </source>
</evidence>
<dbReference type="InterPro" id="IPR012337">
    <property type="entry name" value="RNaseH-like_sf"/>
</dbReference>
<dbReference type="PANTHER" id="PTHR23272:SF167">
    <property type="entry name" value="ZINC FINGER BED DOMAIN-CONTAINING PROTEIN RICESLEEPER 2-LIKE"/>
    <property type="match status" value="1"/>
</dbReference>
<organism evidence="3 4">
    <name type="scientific">Chenopodium quinoa</name>
    <name type="common">Quinoa</name>
    <dbReference type="NCBI Taxonomy" id="63459"/>
    <lineage>
        <taxon>Eukaryota</taxon>
        <taxon>Viridiplantae</taxon>
        <taxon>Streptophyta</taxon>
        <taxon>Embryophyta</taxon>
        <taxon>Tracheophyta</taxon>
        <taxon>Spermatophyta</taxon>
        <taxon>Magnoliopsida</taxon>
        <taxon>eudicotyledons</taxon>
        <taxon>Gunneridae</taxon>
        <taxon>Pentapetalae</taxon>
        <taxon>Caryophyllales</taxon>
        <taxon>Chenopodiaceae</taxon>
        <taxon>Chenopodioideae</taxon>
        <taxon>Atripliceae</taxon>
        <taxon>Chenopodium</taxon>
    </lineage>
</organism>
<dbReference type="Pfam" id="PF14372">
    <property type="entry name" value="hAT-like_RNase-H"/>
    <property type="match status" value="1"/>
</dbReference>
<proteinExistence type="predicted"/>
<dbReference type="OMA" id="MEYYNNE"/>
<dbReference type="GO" id="GO:0003677">
    <property type="term" value="F:DNA binding"/>
    <property type="evidence" value="ECO:0007669"/>
    <property type="project" value="InterPro"/>
</dbReference>